<dbReference type="InterPro" id="IPR050833">
    <property type="entry name" value="Poly_Biosynth_Transport"/>
</dbReference>
<proteinExistence type="predicted"/>
<dbReference type="PANTHER" id="PTHR30250">
    <property type="entry name" value="PST FAMILY PREDICTED COLANIC ACID TRANSPORTER"/>
    <property type="match status" value="1"/>
</dbReference>
<dbReference type="PANTHER" id="PTHR30250:SF11">
    <property type="entry name" value="O-ANTIGEN TRANSPORTER-RELATED"/>
    <property type="match status" value="1"/>
</dbReference>
<keyword evidence="5 6" id="KW-0472">Membrane</keyword>
<feature type="transmembrane region" description="Helical" evidence="6">
    <location>
        <begin position="5"/>
        <end position="25"/>
    </location>
</feature>
<evidence type="ECO:0000256" key="3">
    <source>
        <dbReference type="ARBA" id="ARBA00022692"/>
    </source>
</evidence>
<name>A0A385JN30_PROMI</name>
<evidence type="ECO:0000256" key="6">
    <source>
        <dbReference type="SAM" id="Phobius"/>
    </source>
</evidence>
<dbReference type="AlphaFoldDB" id="A0A385JN30"/>
<comment type="subcellular location">
    <subcellularLocation>
        <location evidence="1">Cell membrane</location>
        <topology evidence="1">Multi-pass membrane protein</topology>
    </subcellularLocation>
</comment>
<sequence>MKDKLIIFLCYGVNFIIPILFFRFISERLDDINLATFFFHLAIIFYFQYVIEYGFQVSLIKFLFKIKNNKKKINIIISSVIYFRLFLFLLAFLIVSLFFYILVYDKSFLYIYLILIGNIFSFQFLYQIFNELKIYYILSLFSKLLFLPLIFISDNITTLYILFNIIPNLILFAFIIKKYKIFFLILNIQIIFKIAKNKFSYFASNLSITLYTNFNQIILGLFHPLTLPAYALADKIIRSIVAGNYIFIQICQIKFLDNANLKNKKLRNKFITLFFILGIVELLFLVSLSYPINKYLFPNILNINTFIIILSLLLPIILMSNLYGMVFLTCSNKTKLLSRVFFSAASIAIMTSPFLIYLYDGFGALIASIIAELIVLILCMKYYSTIFGNRNA</sequence>
<dbReference type="Pfam" id="PF01943">
    <property type="entry name" value="Polysacc_synt"/>
    <property type="match status" value="1"/>
</dbReference>
<feature type="transmembrane region" description="Helical" evidence="6">
    <location>
        <begin position="109"/>
        <end position="129"/>
    </location>
</feature>
<feature type="transmembrane region" description="Helical" evidence="6">
    <location>
        <begin position="37"/>
        <end position="60"/>
    </location>
</feature>
<evidence type="ECO:0000313" key="7">
    <source>
        <dbReference type="EMBL" id="AXY99698.1"/>
    </source>
</evidence>
<keyword evidence="4 6" id="KW-1133">Transmembrane helix</keyword>
<dbReference type="EMBL" id="KY710710">
    <property type="protein sequence ID" value="AXY99698.1"/>
    <property type="molecule type" value="Genomic_DNA"/>
</dbReference>
<feature type="transmembrane region" description="Helical" evidence="6">
    <location>
        <begin position="340"/>
        <end position="359"/>
    </location>
</feature>
<accession>A0A385JN30</accession>
<feature type="transmembrane region" description="Helical" evidence="6">
    <location>
        <begin position="304"/>
        <end position="328"/>
    </location>
</feature>
<evidence type="ECO:0000256" key="2">
    <source>
        <dbReference type="ARBA" id="ARBA00022475"/>
    </source>
</evidence>
<keyword evidence="2" id="KW-1003">Cell membrane</keyword>
<evidence type="ECO:0000256" key="1">
    <source>
        <dbReference type="ARBA" id="ARBA00004651"/>
    </source>
</evidence>
<feature type="transmembrane region" description="Helical" evidence="6">
    <location>
        <begin position="134"/>
        <end position="152"/>
    </location>
</feature>
<protein>
    <submittedName>
        <fullName evidence="7">Wzx</fullName>
    </submittedName>
</protein>
<dbReference type="RefSeq" id="WP_112843206.1">
    <property type="nucleotide sequence ID" value="NZ_UATP01000011.1"/>
</dbReference>
<feature type="transmembrane region" description="Helical" evidence="6">
    <location>
        <begin position="158"/>
        <end position="176"/>
    </location>
</feature>
<reference evidence="7" key="1">
    <citation type="journal article" date="2017" name="PLoS ONE">
        <title>Genetic diversity of the O antigens of Proteus species and the development of a suspension array for molecular serotyping.</title>
        <authorList>
            <person name="Yu X."/>
            <person name="Torzewska A."/>
            <person name="Zhang X."/>
            <person name="Yin Z."/>
            <person name="Drzewiecka D."/>
            <person name="Cao H."/>
            <person name="Liu B."/>
            <person name="Knirel Y.A."/>
            <person name="Rozalski A."/>
            <person name="Wang L."/>
        </authorList>
    </citation>
    <scope>NUCLEOTIDE SEQUENCE</scope>
    <source>
        <strain evidence="7">PrK 62/57</strain>
    </source>
</reference>
<dbReference type="InterPro" id="IPR002797">
    <property type="entry name" value="Polysacc_synth"/>
</dbReference>
<organism evidence="7">
    <name type="scientific">Proteus mirabilis</name>
    <dbReference type="NCBI Taxonomy" id="584"/>
    <lineage>
        <taxon>Bacteria</taxon>
        <taxon>Pseudomonadati</taxon>
        <taxon>Pseudomonadota</taxon>
        <taxon>Gammaproteobacteria</taxon>
        <taxon>Enterobacterales</taxon>
        <taxon>Morganellaceae</taxon>
        <taxon>Proteus</taxon>
    </lineage>
</organism>
<feature type="transmembrane region" description="Helical" evidence="6">
    <location>
        <begin position="81"/>
        <end position="103"/>
    </location>
</feature>
<keyword evidence="3 6" id="KW-0812">Transmembrane</keyword>
<dbReference type="GO" id="GO:0005886">
    <property type="term" value="C:plasma membrane"/>
    <property type="evidence" value="ECO:0007669"/>
    <property type="project" value="UniProtKB-SubCell"/>
</dbReference>
<feature type="transmembrane region" description="Helical" evidence="6">
    <location>
        <begin position="270"/>
        <end position="292"/>
    </location>
</feature>
<feature type="transmembrane region" description="Helical" evidence="6">
    <location>
        <begin position="365"/>
        <end position="383"/>
    </location>
</feature>
<evidence type="ECO:0000256" key="4">
    <source>
        <dbReference type="ARBA" id="ARBA00022989"/>
    </source>
</evidence>
<evidence type="ECO:0000256" key="5">
    <source>
        <dbReference type="ARBA" id="ARBA00023136"/>
    </source>
</evidence>